<name>A0A7V4G9R0_9BACT</name>
<dbReference type="EMBL" id="DSXI01000574">
    <property type="protein sequence ID" value="HGS05982.1"/>
    <property type="molecule type" value="Genomic_DNA"/>
</dbReference>
<reference evidence="1" key="1">
    <citation type="journal article" date="2020" name="mSystems">
        <title>Genome- and Community-Level Interaction Insights into Carbon Utilization and Element Cycling Functions of Hydrothermarchaeota in Hydrothermal Sediment.</title>
        <authorList>
            <person name="Zhou Z."/>
            <person name="Liu Y."/>
            <person name="Xu W."/>
            <person name="Pan J."/>
            <person name="Luo Z.H."/>
            <person name="Li M."/>
        </authorList>
    </citation>
    <scope>NUCLEOTIDE SEQUENCE [LARGE SCALE GENOMIC DNA]</scope>
    <source>
        <strain evidence="1">SpSt-548</strain>
    </source>
</reference>
<dbReference type="Pfam" id="PF05402">
    <property type="entry name" value="PqqD"/>
    <property type="match status" value="1"/>
</dbReference>
<dbReference type="AlphaFoldDB" id="A0A7V4G9R0"/>
<comment type="caution">
    <text evidence="1">The sequence shown here is derived from an EMBL/GenBank/DDBJ whole genome shotgun (WGS) entry which is preliminary data.</text>
</comment>
<gene>
    <name evidence="1" type="ORF">ENT08_09680</name>
</gene>
<accession>A0A7V4G9R0</accession>
<sequence length="242" mass="27363">MSSSAPWKVFSTNRSWGCKRSGNIPRCPFWLSRRRNSPNWERSRRRPPWRAGPRPDWCRAAPSSPWAGCLSSRTCTPDRGLPEGCRQVMPGAREVAMPPRNYWLKEGCFFVQLDNPEGEFLSVVVDTNRRLHYTPTNDTAAYLLQLLVNQEGLSEEDLKANLVQHFNVTLAEAGNHLQAFLRDLEDKHLLASAPVRAVAAGPRLEAPRWEVRREWPERTGVVAGGTLVSLGRVNFVKNVYTG</sequence>
<organism evidence="1">
    <name type="scientific">Desulfobacca acetoxidans</name>
    <dbReference type="NCBI Taxonomy" id="60893"/>
    <lineage>
        <taxon>Bacteria</taxon>
        <taxon>Pseudomonadati</taxon>
        <taxon>Thermodesulfobacteriota</taxon>
        <taxon>Desulfobaccia</taxon>
        <taxon>Desulfobaccales</taxon>
        <taxon>Desulfobaccaceae</taxon>
        <taxon>Desulfobacca</taxon>
    </lineage>
</organism>
<dbReference type="InterPro" id="IPR008792">
    <property type="entry name" value="PQQD"/>
</dbReference>
<protein>
    <submittedName>
        <fullName evidence="1">PqqD family protein</fullName>
    </submittedName>
</protein>
<proteinExistence type="predicted"/>
<evidence type="ECO:0000313" key="1">
    <source>
        <dbReference type="EMBL" id="HGS05982.1"/>
    </source>
</evidence>